<dbReference type="EMBL" id="CAJVPJ010005177">
    <property type="protein sequence ID" value="CAG8659222.1"/>
    <property type="molecule type" value="Genomic_DNA"/>
</dbReference>
<evidence type="ECO:0000313" key="1">
    <source>
        <dbReference type="EMBL" id="CAG8659222.1"/>
    </source>
</evidence>
<reference evidence="1" key="1">
    <citation type="submission" date="2021-06" db="EMBL/GenBank/DDBJ databases">
        <authorList>
            <person name="Kallberg Y."/>
            <person name="Tangrot J."/>
            <person name="Rosling A."/>
        </authorList>
    </citation>
    <scope>NUCLEOTIDE SEQUENCE</scope>
    <source>
        <strain evidence="1">IA702</strain>
    </source>
</reference>
<comment type="caution">
    <text evidence="1">The sequence shown here is derived from an EMBL/GenBank/DDBJ whole genome shotgun (WGS) entry which is preliminary data.</text>
</comment>
<keyword evidence="2" id="KW-1185">Reference proteome</keyword>
<dbReference type="Proteomes" id="UP000789572">
    <property type="component" value="Unassembled WGS sequence"/>
</dbReference>
<dbReference type="AlphaFoldDB" id="A0A9N9H9R9"/>
<proteinExistence type="predicted"/>
<organism evidence="1 2">
    <name type="scientific">Paraglomus occultum</name>
    <dbReference type="NCBI Taxonomy" id="144539"/>
    <lineage>
        <taxon>Eukaryota</taxon>
        <taxon>Fungi</taxon>
        <taxon>Fungi incertae sedis</taxon>
        <taxon>Mucoromycota</taxon>
        <taxon>Glomeromycotina</taxon>
        <taxon>Glomeromycetes</taxon>
        <taxon>Paraglomerales</taxon>
        <taxon>Paraglomeraceae</taxon>
        <taxon>Paraglomus</taxon>
    </lineage>
</organism>
<name>A0A9N9H9R9_9GLOM</name>
<sequence length="114" mass="13316">LRPYVIPILYSVGKDGRLLERAWQMEFYQAATQVLPPDIFISADVGGQMDMWISLWMMAGVGQSNYYGMVQMRLATRVTLNQTPKYSGDYHWINVYCQEDWKSVIIKDKDERVE</sequence>
<dbReference type="OrthoDB" id="2320573at2759"/>
<gene>
    <name evidence="1" type="ORF">POCULU_LOCUS10368</name>
</gene>
<protein>
    <submittedName>
        <fullName evidence="1">3290_t:CDS:1</fullName>
    </submittedName>
</protein>
<evidence type="ECO:0000313" key="2">
    <source>
        <dbReference type="Proteomes" id="UP000789572"/>
    </source>
</evidence>
<feature type="non-terminal residue" evidence="1">
    <location>
        <position position="114"/>
    </location>
</feature>
<accession>A0A9N9H9R9</accession>
<feature type="non-terminal residue" evidence="1">
    <location>
        <position position="1"/>
    </location>
</feature>